<dbReference type="EMBL" id="FXYX01000001">
    <property type="protein sequence ID" value="SMX66561.1"/>
    <property type="molecule type" value="Genomic_DNA"/>
</dbReference>
<dbReference type="Proteomes" id="UP000234382">
    <property type="component" value="Unassembled WGS sequence"/>
</dbReference>
<accession>A0A2H1HUH6</accession>
<protein>
    <recommendedName>
        <fullName evidence="1">Imm-5-like domain-containing protein</fullName>
    </recommendedName>
</protein>
<gene>
    <name evidence="2" type="ORF">BI49514_00296</name>
</gene>
<organism evidence="2 3">
    <name type="scientific">Brevibacterium iodinum ATCC 49514</name>
    <dbReference type="NCBI Taxonomy" id="1255616"/>
    <lineage>
        <taxon>Bacteria</taxon>
        <taxon>Bacillati</taxon>
        <taxon>Actinomycetota</taxon>
        <taxon>Actinomycetes</taxon>
        <taxon>Micrococcales</taxon>
        <taxon>Brevibacteriaceae</taxon>
        <taxon>Brevibacterium</taxon>
    </lineage>
</organism>
<reference evidence="3" key="1">
    <citation type="submission" date="2017-03" db="EMBL/GenBank/DDBJ databases">
        <authorList>
            <person name="Monnet C."/>
        </authorList>
    </citation>
    <scope>NUCLEOTIDE SEQUENCE [LARGE SCALE GENOMIC DNA]</scope>
    <source>
        <strain evidence="3">ATCC 49514</strain>
    </source>
</reference>
<dbReference type="InterPro" id="IPR048667">
    <property type="entry name" value="Imm5-like"/>
</dbReference>
<feature type="domain" description="Imm-5-like" evidence="1">
    <location>
        <begin position="17"/>
        <end position="136"/>
    </location>
</feature>
<evidence type="ECO:0000313" key="3">
    <source>
        <dbReference type="Proteomes" id="UP000234382"/>
    </source>
</evidence>
<keyword evidence="3" id="KW-1185">Reference proteome</keyword>
<dbReference type="Pfam" id="PF21805">
    <property type="entry name" value="Imm5_like"/>
    <property type="match status" value="1"/>
</dbReference>
<evidence type="ECO:0000259" key="1">
    <source>
        <dbReference type="Pfam" id="PF21805"/>
    </source>
</evidence>
<proteinExistence type="predicted"/>
<dbReference type="AlphaFoldDB" id="A0A2H1HUH6"/>
<name>A0A2H1HUH6_9MICO</name>
<sequence length="148" mass="16489">MYMTNDQLTAPELTELTLTEPDRRELIGWAATCVRRLLPVFILHRPDDDRLANALDAADRFREGKLTVGPMRKQAFACHAAARDCTDPAAAAVARACGQATAVAHMGGHARNLPRYTKKALSGHVLAEELEYQQSHVPDRFRIYIYGE</sequence>
<evidence type="ECO:0000313" key="2">
    <source>
        <dbReference type="EMBL" id="SMX66561.1"/>
    </source>
</evidence>